<dbReference type="RefSeq" id="XP_014557926.1">
    <property type="nucleotide sequence ID" value="XM_014702440.1"/>
</dbReference>
<dbReference type="PRINTS" id="PR00465">
    <property type="entry name" value="EP450IV"/>
</dbReference>
<keyword evidence="7 8" id="KW-0349">Heme</keyword>
<dbReference type="PANTHER" id="PTHR46206:SF7">
    <property type="entry name" value="P450, PUTATIVE (EUROFUNG)-RELATED"/>
    <property type="match status" value="1"/>
</dbReference>
<comment type="cofactor">
    <cofactor evidence="1 7">
        <name>heme</name>
        <dbReference type="ChEBI" id="CHEBI:30413"/>
    </cofactor>
</comment>
<dbReference type="EMBL" id="KI968721">
    <property type="protein sequence ID" value="EUN28372.1"/>
    <property type="molecule type" value="Genomic_DNA"/>
</dbReference>
<dbReference type="Proteomes" id="UP000054337">
    <property type="component" value="Unassembled WGS sequence"/>
</dbReference>
<proteinExistence type="inferred from homology"/>
<name>W7EWF3_BIPV3</name>
<evidence type="ECO:0000256" key="7">
    <source>
        <dbReference type="PIRSR" id="PIRSR602403-1"/>
    </source>
</evidence>
<evidence type="ECO:0000256" key="6">
    <source>
        <dbReference type="ARBA" id="ARBA00023004"/>
    </source>
</evidence>
<dbReference type="PROSITE" id="PS00086">
    <property type="entry name" value="CYTOCHROME_P450"/>
    <property type="match status" value="1"/>
</dbReference>
<comment type="similarity">
    <text evidence="3 8">Belongs to the cytochrome P450 family.</text>
</comment>
<keyword evidence="11" id="KW-1185">Reference proteome</keyword>
<dbReference type="InterPro" id="IPR036396">
    <property type="entry name" value="Cyt_P450_sf"/>
</dbReference>
<evidence type="ECO:0000256" key="1">
    <source>
        <dbReference type="ARBA" id="ARBA00001971"/>
    </source>
</evidence>
<keyword evidence="9" id="KW-0812">Transmembrane</keyword>
<dbReference type="SUPFAM" id="SSF48264">
    <property type="entry name" value="Cytochrome P450"/>
    <property type="match status" value="1"/>
</dbReference>
<dbReference type="GO" id="GO:0016705">
    <property type="term" value="F:oxidoreductase activity, acting on paired donors, with incorporation or reduction of molecular oxygen"/>
    <property type="evidence" value="ECO:0007669"/>
    <property type="project" value="InterPro"/>
</dbReference>
<sequence>MNPQTVELVVRTLQTTAIVSVIFAACAFIPRLHYRAQIKKLPALTLQGDTKARNDFITSAKKLYKEGYSKFRGSVFTLINESGKENVVIPPCFLPELRKLPENVLNLPLATSDVLEAKYTKFPIENHAAAFSVRAKLTPALQRLNAAILQDVNDAIETYLPPCNDWTEVNVNEKLIRIISKVSGGVFVGRELARDLEYLDLSCFYAVELTNAVASLKKLPPWLKPFLASRTPEIIALRAREKQTIRVLRPIVKGRMVAKANDPNWQEPDDVLQWLINESNGTDSVETLATVLLALIFGATHTTTITLTSILYTLAVTPEYVEPLRQEICNVLAEEGGTLTFRGLQKLKKLDSYMKEVLRFYGPFVTSFTRRTLKGITLSNGQYIPAGVMIEVPTVAVYQDELLYPSSGTFDGFRAYKTCSTGNAADIARNQFATSNEENLTFGYGRHACPGRFYAANEIKMILARLILDYDIKMPNNERERHAQIDVGKISLPDPTKMLAFKKVAVERGQGK</sequence>
<evidence type="ECO:0000313" key="10">
    <source>
        <dbReference type="EMBL" id="EUN28372.1"/>
    </source>
</evidence>
<dbReference type="AlphaFoldDB" id="W7EWF3"/>
<evidence type="ECO:0000256" key="5">
    <source>
        <dbReference type="ARBA" id="ARBA00023002"/>
    </source>
</evidence>
<reference evidence="10 11" key="1">
    <citation type="journal article" date="2013" name="PLoS Genet.">
        <title>Comparative genome structure, secondary metabolite, and effector coding capacity across Cochliobolus pathogens.</title>
        <authorList>
            <person name="Condon B.J."/>
            <person name="Leng Y."/>
            <person name="Wu D."/>
            <person name="Bushley K.E."/>
            <person name="Ohm R.A."/>
            <person name="Otillar R."/>
            <person name="Martin J."/>
            <person name="Schackwitz W."/>
            <person name="Grimwood J."/>
            <person name="MohdZainudin N."/>
            <person name="Xue C."/>
            <person name="Wang R."/>
            <person name="Manning V.A."/>
            <person name="Dhillon B."/>
            <person name="Tu Z.J."/>
            <person name="Steffenson B.J."/>
            <person name="Salamov A."/>
            <person name="Sun H."/>
            <person name="Lowry S."/>
            <person name="LaButti K."/>
            <person name="Han J."/>
            <person name="Copeland A."/>
            <person name="Lindquist E."/>
            <person name="Barry K."/>
            <person name="Schmutz J."/>
            <person name="Baker S.E."/>
            <person name="Ciuffetti L.M."/>
            <person name="Grigoriev I.V."/>
            <person name="Zhong S."/>
            <person name="Turgeon B.G."/>
        </authorList>
    </citation>
    <scope>NUCLEOTIDE SEQUENCE [LARGE SCALE GENOMIC DNA]</scope>
    <source>
        <strain evidence="10 11">FI3</strain>
    </source>
</reference>
<evidence type="ECO:0000256" key="4">
    <source>
        <dbReference type="ARBA" id="ARBA00022723"/>
    </source>
</evidence>
<dbReference type="Gene3D" id="1.10.630.10">
    <property type="entry name" value="Cytochrome P450"/>
    <property type="match status" value="1"/>
</dbReference>
<dbReference type="InterPro" id="IPR002403">
    <property type="entry name" value="Cyt_P450_E_grp-IV"/>
</dbReference>
<keyword evidence="5 8" id="KW-0560">Oxidoreductase</keyword>
<keyword evidence="8" id="KW-0503">Monooxygenase</keyword>
<feature type="transmembrane region" description="Helical" evidence="9">
    <location>
        <begin position="12"/>
        <end position="30"/>
    </location>
</feature>
<protein>
    <recommendedName>
        <fullName evidence="12">Cytochrome P450 monooxygenase</fullName>
    </recommendedName>
</protein>
<dbReference type="Pfam" id="PF00067">
    <property type="entry name" value="p450"/>
    <property type="match status" value="1"/>
</dbReference>
<keyword evidence="9" id="KW-0472">Membrane</keyword>
<organism evidence="10 11">
    <name type="scientific">Bipolaris victoriae (strain FI3)</name>
    <name type="common">Victoria blight of oats agent</name>
    <name type="synonym">Cochliobolus victoriae</name>
    <dbReference type="NCBI Taxonomy" id="930091"/>
    <lineage>
        <taxon>Eukaryota</taxon>
        <taxon>Fungi</taxon>
        <taxon>Dikarya</taxon>
        <taxon>Ascomycota</taxon>
        <taxon>Pezizomycotina</taxon>
        <taxon>Dothideomycetes</taxon>
        <taxon>Pleosporomycetidae</taxon>
        <taxon>Pleosporales</taxon>
        <taxon>Pleosporineae</taxon>
        <taxon>Pleosporaceae</taxon>
        <taxon>Bipolaris</taxon>
    </lineage>
</organism>
<keyword evidence="6 7" id="KW-0408">Iron</keyword>
<evidence type="ECO:0000256" key="8">
    <source>
        <dbReference type="RuleBase" id="RU000461"/>
    </source>
</evidence>
<evidence type="ECO:0008006" key="12">
    <source>
        <dbReference type="Google" id="ProtNLM"/>
    </source>
</evidence>
<evidence type="ECO:0000313" key="11">
    <source>
        <dbReference type="Proteomes" id="UP000054337"/>
    </source>
</evidence>
<keyword evidence="4 7" id="KW-0479">Metal-binding</keyword>
<keyword evidence="9" id="KW-1133">Transmembrane helix</keyword>
<feature type="binding site" description="axial binding residue" evidence="7">
    <location>
        <position position="449"/>
    </location>
    <ligand>
        <name>heme</name>
        <dbReference type="ChEBI" id="CHEBI:30413"/>
    </ligand>
    <ligandPart>
        <name>Fe</name>
        <dbReference type="ChEBI" id="CHEBI:18248"/>
    </ligandPart>
</feature>
<dbReference type="HOGENOM" id="CLU_022195_0_0_1"/>
<dbReference type="GeneID" id="26253514"/>
<dbReference type="InterPro" id="IPR017972">
    <property type="entry name" value="Cyt_P450_CS"/>
</dbReference>
<dbReference type="GO" id="GO:0004497">
    <property type="term" value="F:monooxygenase activity"/>
    <property type="evidence" value="ECO:0007669"/>
    <property type="project" value="UniProtKB-KW"/>
</dbReference>
<dbReference type="OrthoDB" id="1844152at2759"/>
<dbReference type="GO" id="GO:0005506">
    <property type="term" value="F:iron ion binding"/>
    <property type="evidence" value="ECO:0007669"/>
    <property type="project" value="InterPro"/>
</dbReference>
<dbReference type="PANTHER" id="PTHR46206">
    <property type="entry name" value="CYTOCHROME P450"/>
    <property type="match status" value="1"/>
</dbReference>
<dbReference type="GO" id="GO:0020037">
    <property type="term" value="F:heme binding"/>
    <property type="evidence" value="ECO:0007669"/>
    <property type="project" value="InterPro"/>
</dbReference>
<dbReference type="CDD" id="cd11041">
    <property type="entry name" value="CYP503A1-like"/>
    <property type="match status" value="1"/>
</dbReference>
<evidence type="ECO:0000256" key="9">
    <source>
        <dbReference type="SAM" id="Phobius"/>
    </source>
</evidence>
<evidence type="ECO:0000256" key="2">
    <source>
        <dbReference type="ARBA" id="ARBA00004685"/>
    </source>
</evidence>
<accession>W7EWF3</accession>
<comment type="pathway">
    <text evidence="2">Mycotoxin biosynthesis.</text>
</comment>
<dbReference type="InterPro" id="IPR001128">
    <property type="entry name" value="Cyt_P450"/>
</dbReference>
<evidence type="ECO:0000256" key="3">
    <source>
        <dbReference type="ARBA" id="ARBA00010617"/>
    </source>
</evidence>
<gene>
    <name evidence="10" type="ORF">COCVIDRAFT_25467</name>
</gene>